<evidence type="ECO:0000256" key="1">
    <source>
        <dbReference type="SAM" id="Phobius"/>
    </source>
</evidence>
<evidence type="ECO:0000313" key="2">
    <source>
        <dbReference type="EMBL" id="ARD21552.1"/>
    </source>
</evidence>
<gene>
    <name evidence="2" type="ORF">SJ2017_1227</name>
</gene>
<sequence length="142" mass="16689">MPFTLTTSFSQVLSHLVLIAICLTSFILWPDIHHWAYQLVFAVTLTIALIFFIQHLFTLRQFHTQFVLLEQGVGKLNHQYEFIQWRAPIVTVFASVIFIEFEITAAKKLKKTRQLVIVWSDMLSDKEYRSLCRELVKLQSML</sequence>
<feature type="transmembrane region" description="Helical" evidence="1">
    <location>
        <begin position="12"/>
        <end position="29"/>
    </location>
</feature>
<name>A0ABM6JK08_9GAMM</name>
<feature type="transmembrane region" description="Helical" evidence="1">
    <location>
        <begin position="85"/>
        <end position="103"/>
    </location>
</feature>
<protein>
    <recommendedName>
        <fullName evidence="4">Toxin CptA</fullName>
    </recommendedName>
</protein>
<accession>A0ABM6JK08</accession>
<dbReference type="Pfam" id="PF07254">
    <property type="entry name" value="Cpta_toxin"/>
    <property type="match status" value="1"/>
</dbReference>
<feature type="transmembrane region" description="Helical" evidence="1">
    <location>
        <begin position="36"/>
        <end position="57"/>
    </location>
</feature>
<evidence type="ECO:0000313" key="3">
    <source>
        <dbReference type="Proteomes" id="UP000191820"/>
    </source>
</evidence>
<keyword evidence="1" id="KW-0812">Transmembrane</keyword>
<keyword evidence="1" id="KW-0472">Membrane</keyword>
<dbReference type="RefSeq" id="WP_080915207.1">
    <property type="nucleotide sequence ID" value="NZ_CP020472.1"/>
</dbReference>
<dbReference type="InterPro" id="IPR009883">
    <property type="entry name" value="YgfX"/>
</dbReference>
<evidence type="ECO:0008006" key="4">
    <source>
        <dbReference type="Google" id="ProtNLM"/>
    </source>
</evidence>
<keyword evidence="1" id="KW-1133">Transmembrane helix</keyword>
<organism evidence="2 3">
    <name type="scientific">Shewanella japonica</name>
    <dbReference type="NCBI Taxonomy" id="93973"/>
    <lineage>
        <taxon>Bacteria</taxon>
        <taxon>Pseudomonadati</taxon>
        <taxon>Pseudomonadota</taxon>
        <taxon>Gammaproteobacteria</taxon>
        <taxon>Alteromonadales</taxon>
        <taxon>Shewanellaceae</taxon>
        <taxon>Shewanella</taxon>
    </lineage>
</organism>
<proteinExistence type="predicted"/>
<dbReference type="EMBL" id="CP020472">
    <property type="protein sequence ID" value="ARD21552.1"/>
    <property type="molecule type" value="Genomic_DNA"/>
</dbReference>
<dbReference type="Proteomes" id="UP000191820">
    <property type="component" value="Chromosome"/>
</dbReference>
<reference evidence="2 3" key="1">
    <citation type="submission" date="2017-03" db="EMBL/GenBank/DDBJ databases">
        <title>Genome sequencing of Shewanella japonica KCTC 22435.</title>
        <authorList>
            <person name="Kim K.M."/>
        </authorList>
    </citation>
    <scope>NUCLEOTIDE SEQUENCE [LARGE SCALE GENOMIC DNA]</scope>
    <source>
        <strain evidence="2 3">KCTC 22435</strain>
    </source>
</reference>
<keyword evidence="3" id="KW-1185">Reference proteome</keyword>